<dbReference type="PANTHER" id="PTHR12979">
    <property type="entry name" value="CCR4-NOT TRANSCRIPTION COMPLEX SUBUNIT 10"/>
    <property type="match status" value="1"/>
</dbReference>
<reference evidence="4" key="2">
    <citation type="journal article" date="2014" name="BMC Genomics">
        <title>A genomic perspective to assessing quality of mass-reared SIT flies used in Mediterranean fruit fly (Ceratitis capitata) eradication in California.</title>
        <authorList>
            <person name="Calla B."/>
            <person name="Hall B."/>
            <person name="Hou S."/>
            <person name="Geib S.M."/>
        </authorList>
    </citation>
    <scope>NUCLEOTIDE SEQUENCE</scope>
</reference>
<dbReference type="PANTHER" id="PTHR12979:SF5">
    <property type="entry name" value="CCR4-NOT TRANSCRIPTION COMPLEX SUBUNIT 10"/>
    <property type="match status" value="1"/>
</dbReference>
<comment type="similarity">
    <text evidence="1 2">Belongs to the CNOT10 family.</text>
</comment>
<dbReference type="InterPro" id="IPR039740">
    <property type="entry name" value="CNOT10"/>
</dbReference>
<name>W8BNX8_CERCA</name>
<dbReference type="InterPro" id="IPR011990">
    <property type="entry name" value="TPR-like_helical_dom_sf"/>
</dbReference>
<dbReference type="GO" id="GO:0031047">
    <property type="term" value="P:regulatory ncRNA-mediated gene silencing"/>
    <property type="evidence" value="ECO:0007669"/>
    <property type="project" value="UniProtKB-UniRule"/>
</dbReference>
<dbReference type="SUPFAM" id="SSF48452">
    <property type="entry name" value="TPR-like"/>
    <property type="match status" value="1"/>
</dbReference>
<dbReference type="Gene3D" id="1.25.40.10">
    <property type="entry name" value="Tetratricopeptide repeat domain"/>
    <property type="match status" value="1"/>
</dbReference>
<dbReference type="GO" id="GO:0006402">
    <property type="term" value="P:mRNA catabolic process"/>
    <property type="evidence" value="ECO:0007669"/>
    <property type="project" value="TreeGrafter"/>
</dbReference>
<keyword evidence="2" id="KW-0805">Transcription regulation</keyword>
<protein>
    <recommendedName>
        <fullName evidence="2">CCR4-NOT transcription complex subunit 10</fullName>
    </recommendedName>
</protein>
<keyword evidence="2" id="KW-0810">Translation regulation</keyword>
<keyword evidence="2" id="KW-0539">Nucleus</keyword>
<comment type="function">
    <text evidence="2">Component of the CCR4-NOT complex which is one of the major cellular mRNA deadenylases and is linked to various cellular processes including bulk mRNA degradation, miRNA-mediated repression, translational repression during translational initiation and general transcription regulation.</text>
</comment>
<dbReference type="GO" id="GO:0030014">
    <property type="term" value="C:CCR4-NOT complex"/>
    <property type="evidence" value="ECO:0007669"/>
    <property type="project" value="UniProtKB-UniRule"/>
</dbReference>
<proteinExistence type="evidence at transcript level"/>
<keyword evidence="2" id="KW-0943">RNA-mediated gene silencing</keyword>
<evidence type="ECO:0000256" key="2">
    <source>
        <dbReference type="RuleBase" id="RU367083"/>
    </source>
</evidence>
<keyword evidence="5" id="KW-1185">Reference proteome</keyword>
<sequence length="628" mass="71858">MQEIFPNEDQDNKYETNTVVEQEYKLIEKAYEEFSSRQYDRCLDTLNELEQCSGSNNKLEHNRAVAKFYQSGCKDHATLLKTLCENFDKTSLAGTSSPTHTKAVGTLYSPIARFNMTVIYYHRHMYQTAIETLLPLVNQLKELEEHISVLVSTFMLRLLLVTNQLRRAAAFLEMLQLPEHKSCLSLNRDALIDEDCYSCDMTTANHENYYCAYKFLAIQTCVLNRKPILVAEDGLPHFAALKAHQYYIMKDFQMAAKQLKKLCDHSEISDEPTAKMINACIANNMGVIHLRVRHYAIAAKFFQEAISFDKHVAANLRDISLYQMSTTRACEILYNMGIAMLHLRRPKEAYKCFSVPLKTHHSNPRLWFRISEACIMEHEMKMLEEDKKPMITSMVHTAGRKIYFLKPTKGNVVYSFDESGPNLHFAALALRNALTLTTYYKNAYDVTEDDETPTGREKADWRNVKDNNFCSPSGPVSKKSLDNMLCAIYAAYSYVSLRLGDYVCAYEMAQELLKAEKLSDAHRLLAQMYAGEALLMMDKIDEARPLFEPTFVSSLNAFDFETKDWRVKSLDAAQNVVRYNLAVVTAMQGDIDLCKTYLSSCTHPIVAGKVLSLKTYIDLRMSKSQPQS</sequence>
<gene>
    <name evidence="4" type="primary">CNOTA</name>
    <name evidence="3" type="ORF">CCAP1982_LOCUS2929</name>
</gene>
<keyword evidence="2" id="KW-0804">Transcription</keyword>
<evidence type="ECO:0000256" key="1">
    <source>
        <dbReference type="ARBA" id="ARBA00010080"/>
    </source>
</evidence>
<evidence type="ECO:0000313" key="4">
    <source>
        <dbReference type="EMBL" id="JAB95156.1"/>
    </source>
</evidence>
<dbReference type="GO" id="GO:0005634">
    <property type="term" value="C:nucleus"/>
    <property type="evidence" value="ECO:0007669"/>
    <property type="project" value="UniProtKB-SubCell"/>
</dbReference>
<dbReference type="GO" id="GO:0005737">
    <property type="term" value="C:cytoplasm"/>
    <property type="evidence" value="ECO:0007669"/>
    <property type="project" value="UniProtKB-SubCell"/>
</dbReference>
<dbReference type="EMBL" id="CAJHJT010000001">
    <property type="protein sequence ID" value="CAD6994163.1"/>
    <property type="molecule type" value="Genomic_DNA"/>
</dbReference>
<organism evidence="4">
    <name type="scientific">Ceratitis capitata</name>
    <name type="common">Mediterranean fruit fly</name>
    <name type="synonym">Tephritis capitata</name>
    <dbReference type="NCBI Taxonomy" id="7213"/>
    <lineage>
        <taxon>Eukaryota</taxon>
        <taxon>Metazoa</taxon>
        <taxon>Ecdysozoa</taxon>
        <taxon>Arthropoda</taxon>
        <taxon>Hexapoda</taxon>
        <taxon>Insecta</taxon>
        <taxon>Pterygota</taxon>
        <taxon>Neoptera</taxon>
        <taxon>Endopterygota</taxon>
        <taxon>Diptera</taxon>
        <taxon>Brachycera</taxon>
        <taxon>Muscomorpha</taxon>
        <taxon>Tephritoidea</taxon>
        <taxon>Tephritidae</taxon>
        <taxon>Ceratitis</taxon>
        <taxon>Ceratitis</taxon>
    </lineage>
</organism>
<evidence type="ECO:0000313" key="5">
    <source>
        <dbReference type="Proteomes" id="UP000606786"/>
    </source>
</evidence>
<dbReference type="KEGG" id="ccat:101461878"/>
<evidence type="ECO:0000313" key="3">
    <source>
        <dbReference type="EMBL" id="CAD6994163.1"/>
    </source>
</evidence>
<accession>W8BNX8</accession>
<dbReference type="OrthoDB" id="25157at2759"/>
<dbReference type="CTD" id="41552"/>
<comment type="subcellular location">
    <subcellularLocation>
        <location evidence="2">Cytoplasm</location>
    </subcellularLocation>
    <subcellularLocation>
        <location evidence="2">Nucleus</location>
    </subcellularLocation>
</comment>
<dbReference type="GO" id="GO:0017148">
    <property type="term" value="P:negative regulation of translation"/>
    <property type="evidence" value="ECO:0007669"/>
    <property type="project" value="TreeGrafter"/>
</dbReference>
<reference evidence="3" key="3">
    <citation type="submission" date="2020-11" db="EMBL/GenBank/DDBJ databases">
        <authorList>
            <person name="Whitehead M."/>
        </authorList>
    </citation>
    <scope>NUCLEOTIDE SEQUENCE</scope>
    <source>
        <strain evidence="3">EGII</strain>
    </source>
</reference>
<dbReference type="Proteomes" id="UP000606786">
    <property type="component" value="Unassembled WGS sequence"/>
</dbReference>
<dbReference type="AlphaFoldDB" id="W8BNX8"/>
<dbReference type="EMBL" id="GAMC01011399">
    <property type="protein sequence ID" value="JAB95156.1"/>
    <property type="molecule type" value="mRNA"/>
</dbReference>
<dbReference type="GeneID" id="101461878"/>
<keyword evidence="2" id="KW-0963">Cytoplasm</keyword>
<reference evidence="4" key="1">
    <citation type="submission" date="2013-07" db="EMBL/GenBank/DDBJ databases">
        <authorList>
            <person name="Geib S."/>
        </authorList>
    </citation>
    <scope>NUCLEOTIDE SEQUENCE</scope>
</reference>